<name>A0ABW0G9Y4_9PROT</name>
<dbReference type="InterPro" id="IPR045465">
    <property type="entry name" value="Trans_reg_dom"/>
</dbReference>
<dbReference type="Proteomes" id="UP001596166">
    <property type="component" value="Unassembled WGS sequence"/>
</dbReference>
<feature type="region of interest" description="Disordered" evidence="1">
    <location>
        <begin position="38"/>
        <end position="68"/>
    </location>
</feature>
<evidence type="ECO:0000256" key="1">
    <source>
        <dbReference type="SAM" id="MobiDB-lite"/>
    </source>
</evidence>
<organism evidence="3 4">
    <name type="scientific">Azospirillum himalayense</name>
    <dbReference type="NCBI Taxonomy" id="654847"/>
    <lineage>
        <taxon>Bacteria</taxon>
        <taxon>Pseudomonadati</taxon>
        <taxon>Pseudomonadota</taxon>
        <taxon>Alphaproteobacteria</taxon>
        <taxon>Rhodospirillales</taxon>
        <taxon>Azospirillaceae</taxon>
        <taxon>Azospirillum</taxon>
    </lineage>
</organism>
<dbReference type="RefSeq" id="WP_376997577.1">
    <property type="nucleotide sequence ID" value="NZ_JBHSLC010000054.1"/>
</dbReference>
<gene>
    <name evidence="3" type="ORF">ACFPMG_23175</name>
</gene>
<evidence type="ECO:0000259" key="2">
    <source>
        <dbReference type="Pfam" id="PF20109"/>
    </source>
</evidence>
<dbReference type="Pfam" id="PF20109">
    <property type="entry name" value="Trans_reg_dom"/>
    <property type="match status" value="1"/>
</dbReference>
<feature type="compositionally biased region" description="Gly residues" evidence="1">
    <location>
        <begin position="59"/>
        <end position="68"/>
    </location>
</feature>
<dbReference type="EMBL" id="JBHSLC010000054">
    <property type="protein sequence ID" value="MFC5357900.1"/>
    <property type="molecule type" value="Genomic_DNA"/>
</dbReference>
<proteinExistence type="predicted"/>
<keyword evidence="4" id="KW-1185">Reference proteome</keyword>
<evidence type="ECO:0000313" key="4">
    <source>
        <dbReference type="Proteomes" id="UP001596166"/>
    </source>
</evidence>
<reference evidence="4" key="1">
    <citation type="journal article" date="2019" name="Int. J. Syst. Evol. Microbiol.">
        <title>The Global Catalogue of Microorganisms (GCM) 10K type strain sequencing project: providing services to taxonomists for standard genome sequencing and annotation.</title>
        <authorList>
            <consortium name="The Broad Institute Genomics Platform"/>
            <consortium name="The Broad Institute Genome Sequencing Center for Infectious Disease"/>
            <person name="Wu L."/>
            <person name="Ma J."/>
        </authorList>
    </citation>
    <scope>NUCLEOTIDE SEQUENCE [LARGE SCALE GENOMIC DNA]</scope>
    <source>
        <strain evidence="4">CCUG 58760</strain>
    </source>
</reference>
<comment type="caution">
    <text evidence="3">The sequence shown here is derived from an EMBL/GenBank/DDBJ whole genome shotgun (WGS) entry which is preliminary data.</text>
</comment>
<evidence type="ECO:0000313" key="3">
    <source>
        <dbReference type="EMBL" id="MFC5357900.1"/>
    </source>
</evidence>
<accession>A0ABW0G9Y4</accession>
<protein>
    <submittedName>
        <fullName evidence="3">Transcriptional regulator domain-containing protein</fullName>
    </submittedName>
</protein>
<feature type="domain" description="Transcriptional regulator-like" evidence="2">
    <location>
        <begin position="6"/>
        <end position="60"/>
    </location>
</feature>
<sequence>MMTMNDWRTSTAYQYALTVPVSCWAWEFLRRNGDYQADAAGQQGESASSDGTGHWGLHCPGGPGQKRG</sequence>